<evidence type="ECO:0000259" key="4">
    <source>
        <dbReference type="PROSITE" id="PS50002"/>
    </source>
</evidence>
<keyword evidence="3" id="KW-0812">Transmembrane</keyword>
<feature type="transmembrane region" description="Helical" evidence="3">
    <location>
        <begin position="102"/>
        <end position="120"/>
    </location>
</feature>
<name>A0A8H7SBW1_9FUNG</name>
<comment type="caution">
    <text evidence="5">The sequence shown here is derived from an EMBL/GenBank/DDBJ whole genome shotgun (WGS) entry which is preliminary data.</text>
</comment>
<dbReference type="Gene3D" id="2.30.30.40">
    <property type="entry name" value="SH3 Domains"/>
    <property type="match status" value="1"/>
</dbReference>
<dbReference type="AlphaFoldDB" id="A0A8H7SBW1"/>
<dbReference type="OrthoDB" id="5983572at2759"/>
<keyword evidence="1 2" id="KW-0728">SH3 domain</keyword>
<reference evidence="5 6" key="1">
    <citation type="submission" date="2020-12" db="EMBL/GenBank/DDBJ databases">
        <title>Metabolic potential, ecology and presence of endohyphal bacteria is reflected in genomic diversity of Mucoromycotina.</title>
        <authorList>
            <person name="Muszewska A."/>
            <person name="Okrasinska A."/>
            <person name="Steczkiewicz K."/>
            <person name="Drgas O."/>
            <person name="Orlowska M."/>
            <person name="Perlinska-Lenart U."/>
            <person name="Aleksandrzak-Piekarczyk T."/>
            <person name="Szatraj K."/>
            <person name="Zielenkiewicz U."/>
            <person name="Pilsyk S."/>
            <person name="Malc E."/>
            <person name="Mieczkowski P."/>
            <person name="Kruszewska J.S."/>
            <person name="Biernat P."/>
            <person name="Pawlowska J."/>
        </authorList>
    </citation>
    <scope>NUCLEOTIDE SEQUENCE [LARGE SCALE GENOMIC DNA]</scope>
    <source>
        <strain evidence="5 6">CBS 142.35</strain>
    </source>
</reference>
<dbReference type="InterPro" id="IPR036028">
    <property type="entry name" value="SH3-like_dom_sf"/>
</dbReference>
<proteinExistence type="predicted"/>
<dbReference type="PRINTS" id="PR00452">
    <property type="entry name" value="SH3DOMAIN"/>
</dbReference>
<evidence type="ECO:0000256" key="2">
    <source>
        <dbReference type="PROSITE-ProRule" id="PRU00192"/>
    </source>
</evidence>
<dbReference type="Proteomes" id="UP000646827">
    <property type="component" value="Unassembled WGS sequence"/>
</dbReference>
<feature type="transmembrane region" description="Helical" evidence="3">
    <location>
        <begin position="66"/>
        <end position="82"/>
    </location>
</feature>
<dbReference type="Pfam" id="PF00018">
    <property type="entry name" value="SH3_1"/>
    <property type="match status" value="1"/>
</dbReference>
<feature type="domain" description="SH3" evidence="4">
    <location>
        <begin position="202"/>
        <end position="264"/>
    </location>
</feature>
<dbReference type="EMBL" id="JAEPRB010000031">
    <property type="protein sequence ID" value="KAG2225193.1"/>
    <property type="molecule type" value="Genomic_DNA"/>
</dbReference>
<dbReference type="SMART" id="SM00326">
    <property type="entry name" value="SH3"/>
    <property type="match status" value="1"/>
</dbReference>
<feature type="transmembrane region" description="Helical" evidence="3">
    <location>
        <begin position="258"/>
        <end position="279"/>
    </location>
</feature>
<gene>
    <name evidence="5" type="ORF">INT45_009522</name>
</gene>
<keyword evidence="3" id="KW-1133">Transmembrane helix</keyword>
<dbReference type="SUPFAM" id="SSF50044">
    <property type="entry name" value="SH3-domain"/>
    <property type="match status" value="1"/>
</dbReference>
<accession>A0A8H7SBW1</accession>
<feature type="transmembrane region" description="Helical" evidence="3">
    <location>
        <begin position="9"/>
        <end position="34"/>
    </location>
</feature>
<dbReference type="InterPro" id="IPR001452">
    <property type="entry name" value="SH3_domain"/>
</dbReference>
<keyword evidence="6" id="KW-1185">Reference proteome</keyword>
<evidence type="ECO:0000313" key="5">
    <source>
        <dbReference type="EMBL" id="KAG2225193.1"/>
    </source>
</evidence>
<feature type="transmembrane region" description="Helical" evidence="3">
    <location>
        <begin position="40"/>
        <end position="61"/>
    </location>
</feature>
<keyword evidence="3" id="KW-0472">Membrane</keyword>
<dbReference type="PROSITE" id="PS50002">
    <property type="entry name" value="SH3"/>
    <property type="match status" value="1"/>
</dbReference>
<organism evidence="5 6">
    <name type="scientific">Circinella minor</name>
    <dbReference type="NCBI Taxonomy" id="1195481"/>
    <lineage>
        <taxon>Eukaryota</taxon>
        <taxon>Fungi</taxon>
        <taxon>Fungi incertae sedis</taxon>
        <taxon>Mucoromycota</taxon>
        <taxon>Mucoromycotina</taxon>
        <taxon>Mucoromycetes</taxon>
        <taxon>Mucorales</taxon>
        <taxon>Lichtheimiaceae</taxon>
        <taxon>Circinella</taxon>
    </lineage>
</organism>
<protein>
    <recommendedName>
        <fullName evidence="4">SH3 domain-containing protein</fullName>
    </recommendedName>
</protein>
<evidence type="ECO:0000256" key="3">
    <source>
        <dbReference type="SAM" id="Phobius"/>
    </source>
</evidence>
<evidence type="ECO:0000256" key="1">
    <source>
        <dbReference type="ARBA" id="ARBA00022443"/>
    </source>
</evidence>
<evidence type="ECO:0000313" key="6">
    <source>
        <dbReference type="Proteomes" id="UP000646827"/>
    </source>
</evidence>
<sequence>MNIFIVNHVLLLSCVLATVGWIVSFAGLCVSATGELTHAISWWITVYELSLVILVCAVIWINAIDVYRPVILTMIAISVPYATDEITHYITTGEPALSAASAGYIVLIVAQFSWLFLFGVQHQSLIFQSLQSPHPSYSYHTNQSNVTMAFGTESSNLEMAKPPIGICPTTAAAPSPPLPNSTVQYNQPESTDQTVFVSPHAEYNIPVIALHTYEANPEDPNELRFTKGETLYVHEQKGNWWQARKADGSAAGILPANYVSYFLLFFEVLLLLFWVTPILH</sequence>